<dbReference type="CDD" id="cd00303">
    <property type="entry name" value="retropepsin_like"/>
    <property type="match status" value="1"/>
</dbReference>
<sequence>MTSTGRKNENDARSGSWKGVRNIQYSEASERRAKGLCFKCGGKWHPTLHKCPEKSLRVLILGEGEGLNDEGEIITMDGEISEEEEEVEVECKSLGVLGSMDGFRTMKIEGKVEDVNVMVLIDSGASHNFISPQITTALGLNVSPIAARSIRLGDGHRIVSKGVCRGVKINLGQIEVKVDAIV</sequence>
<name>A0A2K3KQW4_TRIPR</name>
<evidence type="ECO:0000313" key="1">
    <source>
        <dbReference type="EMBL" id="PNX68678.1"/>
    </source>
</evidence>
<dbReference type="EMBL" id="ASHM01106161">
    <property type="protein sequence ID" value="PNX68678.1"/>
    <property type="molecule type" value="Genomic_DNA"/>
</dbReference>
<gene>
    <name evidence="1" type="ORF">L195_g056300</name>
</gene>
<dbReference type="GO" id="GO:0006508">
    <property type="term" value="P:proteolysis"/>
    <property type="evidence" value="ECO:0007669"/>
    <property type="project" value="InterPro"/>
</dbReference>
<reference evidence="1 2" key="1">
    <citation type="journal article" date="2014" name="Am. J. Bot.">
        <title>Genome assembly and annotation for red clover (Trifolium pratense; Fabaceae).</title>
        <authorList>
            <person name="Istvanek J."/>
            <person name="Jaros M."/>
            <person name="Krenek A."/>
            <person name="Repkova J."/>
        </authorList>
    </citation>
    <scope>NUCLEOTIDE SEQUENCE [LARGE SCALE GENOMIC DNA]</scope>
    <source>
        <strain evidence="2">cv. Tatra</strain>
        <tissue evidence="1">Young leaves</tissue>
    </source>
</reference>
<accession>A0A2K3KQW4</accession>
<organism evidence="1 2">
    <name type="scientific">Trifolium pratense</name>
    <name type="common">Red clover</name>
    <dbReference type="NCBI Taxonomy" id="57577"/>
    <lineage>
        <taxon>Eukaryota</taxon>
        <taxon>Viridiplantae</taxon>
        <taxon>Streptophyta</taxon>
        <taxon>Embryophyta</taxon>
        <taxon>Tracheophyta</taxon>
        <taxon>Spermatophyta</taxon>
        <taxon>Magnoliopsida</taxon>
        <taxon>eudicotyledons</taxon>
        <taxon>Gunneridae</taxon>
        <taxon>Pentapetalae</taxon>
        <taxon>rosids</taxon>
        <taxon>fabids</taxon>
        <taxon>Fabales</taxon>
        <taxon>Fabaceae</taxon>
        <taxon>Papilionoideae</taxon>
        <taxon>50 kb inversion clade</taxon>
        <taxon>NPAAA clade</taxon>
        <taxon>Hologalegina</taxon>
        <taxon>IRL clade</taxon>
        <taxon>Trifolieae</taxon>
        <taxon>Trifolium</taxon>
    </lineage>
</organism>
<protein>
    <submittedName>
        <fullName evidence="1">Retrotransposon-related protein</fullName>
    </submittedName>
</protein>
<comment type="caution">
    <text evidence="1">The sequence shown here is derived from an EMBL/GenBank/DDBJ whole genome shotgun (WGS) entry which is preliminary data.</text>
</comment>
<reference evidence="1 2" key="2">
    <citation type="journal article" date="2017" name="Front. Plant Sci.">
        <title>Gene Classification and Mining of Molecular Markers Useful in Red Clover (Trifolium pratense) Breeding.</title>
        <authorList>
            <person name="Istvanek J."/>
            <person name="Dluhosova J."/>
            <person name="Dluhos P."/>
            <person name="Patkova L."/>
            <person name="Nedelnik J."/>
            <person name="Repkova J."/>
        </authorList>
    </citation>
    <scope>NUCLEOTIDE SEQUENCE [LARGE SCALE GENOMIC DNA]</scope>
    <source>
        <strain evidence="2">cv. Tatra</strain>
        <tissue evidence="1">Young leaves</tissue>
    </source>
</reference>
<evidence type="ECO:0000313" key="2">
    <source>
        <dbReference type="Proteomes" id="UP000236291"/>
    </source>
</evidence>
<dbReference type="GO" id="GO:0004190">
    <property type="term" value="F:aspartic-type endopeptidase activity"/>
    <property type="evidence" value="ECO:0007669"/>
    <property type="project" value="InterPro"/>
</dbReference>
<dbReference type="InterPro" id="IPR001969">
    <property type="entry name" value="Aspartic_peptidase_AS"/>
</dbReference>
<dbReference type="AlphaFoldDB" id="A0A2K3KQW4"/>
<dbReference type="Pfam" id="PF13650">
    <property type="entry name" value="Asp_protease_2"/>
    <property type="match status" value="1"/>
</dbReference>
<proteinExistence type="predicted"/>
<dbReference type="PROSITE" id="PS00141">
    <property type="entry name" value="ASP_PROTEASE"/>
    <property type="match status" value="1"/>
</dbReference>
<dbReference type="Proteomes" id="UP000236291">
    <property type="component" value="Unassembled WGS sequence"/>
</dbReference>
<dbReference type="Gene3D" id="2.40.70.10">
    <property type="entry name" value="Acid Proteases"/>
    <property type="match status" value="1"/>
</dbReference>
<feature type="non-terminal residue" evidence="1">
    <location>
        <position position="182"/>
    </location>
</feature>
<dbReference type="InterPro" id="IPR021109">
    <property type="entry name" value="Peptidase_aspartic_dom_sf"/>
</dbReference>